<evidence type="ECO:0000256" key="2">
    <source>
        <dbReference type="ARBA" id="ARBA00022679"/>
    </source>
</evidence>
<dbReference type="EMBL" id="JBHTIO010000044">
    <property type="protein sequence ID" value="MFD0898049.1"/>
    <property type="molecule type" value="Genomic_DNA"/>
</dbReference>
<organism evidence="8 9">
    <name type="scientific">Loigolactobacillus binensis</name>
    <dbReference type="NCBI Taxonomy" id="2559922"/>
    <lineage>
        <taxon>Bacteria</taxon>
        <taxon>Bacillati</taxon>
        <taxon>Bacillota</taxon>
        <taxon>Bacilli</taxon>
        <taxon>Lactobacillales</taxon>
        <taxon>Lactobacillaceae</taxon>
        <taxon>Loigolactobacillus</taxon>
    </lineage>
</organism>
<dbReference type="GO" id="GO:0016301">
    <property type="term" value="F:kinase activity"/>
    <property type="evidence" value="ECO:0007669"/>
    <property type="project" value="UniProtKB-KW"/>
</dbReference>
<feature type="binding site" evidence="6">
    <location>
        <begin position="329"/>
        <end position="333"/>
    </location>
    <ligand>
        <name>ATP</name>
        <dbReference type="ChEBI" id="CHEBI:30616"/>
    </ligand>
</feature>
<dbReference type="PANTHER" id="PTHR21060:SF15">
    <property type="entry name" value="ACETATE KINASE-RELATED"/>
    <property type="match status" value="1"/>
</dbReference>
<comment type="subcellular location">
    <subcellularLocation>
        <location evidence="6">Cytoplasm</location>
    </subcellularLocation>
</comment>
<protein>
    <recommendedName>
        <fullName evidence="6">Acetate kinase</fullName>
        <ecNumber evidence="6">2.7.2.1</ecNumber>
    </recommendedName>
    <alternativeName>
        <fullName evidence="6">Acetokinase</fullName>
    </alternativeName>
</protein>
<feature type="active site" description="Proton donor/acceptor" evidence="6">
    <location>
        <position position="146"/>
    </location>
</feature>
<evidence type="ECO:0000313" key="8">
    <source>
        <dbReference type="EMBL" id="MFD0898049.1"/>
    </source>
</evidence>
<comment type="caution">
    <text evidence="8">The sequence shown here is derived from an EMBL/GenBank/DDBJ whole genome shotgun (WGS) entry which is preliminary data.</text>
</comment>
<dbReference type="PRINTS" id="PR00471">
    <property type="entry name" value="ACETATEKNASE"/>
</dbReference>
<dbReference type="InterPro" id="IPR043129">
    <property type="entry name" value="ATPase_NBD"/>
</dbReference>
<comment type="subunit">
    <text evidence="6">Homodimer.</text>
</comment>
<dbReference type="PIRSF" id="PIRSF000722">
    <property type="entry name" value="Acetate_prop_kin"/>
    <property type="match status" value="1"/>
</dbReference>
<name>A0ABW3EGT7_9LACO</name>
<evidence type="ECO:0000256" key="3">
    <source>
        <dbReference type="ARBA" id="ARBA00022741"/>
    </source>
</evidence>
<evidence type="ECO:0000256" key="6">
    <source>
        <dbReference type="HAMAP-Rule" id="MF_00020"/>
    </source>
</evidence>
<comment type="cofactor">
    <cofactor evidence="6">
        <name>Mg(2+)</name>
        <dbReference type="ChEBI" id="CHEBI:18420"/>
    </cofactor>
    <cofactor evidence="6">
        <name>Mn(2+)</name>
        <dbReference type="ChEBI" id="CHEBI:29035"/>
    </cofactor>
    <text evidence="6">Mg(2+). Can also accept Mn(2+).</text>
</comment>
<dbReference type="RefSeq" id="WP_137636484.1">
    <property type="nucleotide sequence ID" value="NZ_BJDN01000001.1"/>
</dbReference>
<evidence type="ECO:0000256" key="5">
    <source>
        <dbReference type="ARBA" id="ARBA00022840"/>
    </source>
</evidence>
<comment type="function">
    <text evidence="6">Catalyzes the formation of acetyl phosphate from acetate and ATP. Can also catalyze the reverse reaction.</text>
</comment>
<feature type="site" description="Transition state stabilizer" evidence="6">
    <location>
        <position position="178"/>
    </location>
</feature>
<dbReference type="HAMAP" id="MF_00020">
    <property type="entry name" value="Acetate_kinase"/>
    <property type="match status" value="1"/>
</dbReference>
<keyword evidence="6" id="KW-0479">Metal-binding</keyword>
<comment type="similarity">
    <text evidence="1 6 7">Belongs to the acetokinase family.</text>
</comment>
<sequence>MQKILTINAGSSSLKWKLFAQPMETVLAYGLVERLDQPVANFKLTTTEQAFSQQVKQLTPSQAVALVLDKLSELAIIGSRREITAVSHRVVAGGDIFRRATLITPAILAQISSLSEQAPLHNPAAVQYIELLTAALPQAQAVAVFDSQFFTKMPEVNAIYSIPYDYTQRYHIHRYGEHGISHEYLANRTASLLGKPLAKLKLITLHLGSGASLTAIENGRPLDTSMGFTPLAGITMGTRAGDIDAALVPFLQQKLQLASTTIVNDILNRQSGLLGISGISNDMRDLKAAEATEQRAKLAIAVFVNRIVKYIGSYYTELGGVDALVFSGGIGENDPDLRARIIRGVRVLGFNLDEKRNQNTHEGIISRKDSSLATLVIPTNEELAIVRQVSQALNITQR</sequence>
<feature type="binding site" evidence="6">
    <location>
        <begin position="206"/>
        <end position="210"/>
    </location>
    <ligand>
        <name>ATP</name>
        <dbReference type="ChEBI" id="CHEBI:30616"/>
    </ligand>
</feature>
<dbReference type="CDD" id="cd24010">
    <property type="entry name" value="ASKHA_NBD_AcK_PK"/>
    <property type="match status" value="1"/>
</dbReference>
<reference evidence="9" key="1">
    <citation type="journal article" date="2019" name="Int. J. Syst. Evol. Microbiol.">
        <title>The Global Catalogue of Microorganisms (GCM) 10K type strain sequencing project: providing services to taxonomists for standard genome sequencing and annotation.</title>
        <authorList>
            <consortium name="The Broad Institute Genomics Platform"/>
            <consortium name="The Broad Institute Genome Sequencing Center for Infectious Disease"/>
            <person name="Wu L."/>
            <person name="Ma J."/>
        </authorList>
    </citation>
    <scope>NUCLEOTIDE SEQUENCE [LARGE SCALE GENOMIC DNA]</scope>
    <source>
        <strain evidence="9">CCM 8925</strain>
    </source>
</reference>
<evidence type="ECO:0000256" key="7">
    <source>
        <dbReference type="RuleBase" id="RU003835"/>
    </source>
</evidence>
<dbReference type="InterPro" id="IPR000890">
    <property type="entry name" value="Aliphatic_acid_kin_short-chain"/>
</dbReference>
<feature type="binding site" evidence="6">
    <location>
        <position position="381"/>
    </location>
    <ligand>
        <name>Mg(2+)</name>
        <dbReference type="ChEBI" id="CHEBI:18420"/>
    </ligand>
</feature>
<evidence type="ECO:0000313" key="9">
    <source>
        <dbReference type="Proteomes" id="UP001597104"/>
    </source>
</evidence>
<dbReference type="NCBIfam" id="TIGR00016">
    <property type="entry name" value="ackA"/>
    <property type="match status" value="1"/>
</dbReference>
<gene>
    <name evidence="6" type="primary">ackA</name>
    <name evidence="8" type="ORF">ACFQZ7_09980</name>
</gene>
<comment type="catalytic activity">
    <reaction evidence="6">
        <text>acetate + ATP = acetyl phosphate + ADP</text>
        <dbReference type="Rhea" id="RHEA:11352"/>
        <dbReference type="ChEBI" id="CHEBI:22191"/>
        <dbReference type="ChEBI" id="CHEBI:30089"/>
        <dbReference type="ChEBI" id="CHEBI:30616"/>
        <dbReference type="ChEBI" id="CHEBI:456216"/>
        <dbReference type="EC" id="2.7.2.1"/>
    </reaction>
</comment>
<dbReference type="PROSITE" id="PS01076">
    <property type="entry name" value="ACETATE_KINASE_2"/>
    <property type="match status" value="1"/>
</dbReference>
<feature type="binding site" evidence="6">
    <location>
        <position position="89"/>
    </location>
    <ligand>
        <name>substrate</name>
    </ligand>
</feature>
<comment type="pathway">
    <text evidence="6">Metabolic intermediate biosynthesis; acetyl-CoA biosynthesis; acetyl-CoA from acetate: step 1/2.</text>
</comment>
<dbReference type="PROSITE" id="PS01075">
    <property type="entry name" value="ACETATE_KINASE_1"/>
    <property type="match status" value="1"/>
</dbReference>
<evidence type="ECO:0000256" key="4">
    <source>
        <dbReference type="ARBA" id="ARBA00022777"/>
    </source>
</evidence>
<dbReference type="Proteomes" id="UP001597104">
    <property type="component" value="Unassembled WGS sequence"/>
</dbReference>
<keyword evidence="6" id="KW-0963">Cytoplasm</keyword>
<keyword evidence="3 6" id="KW-0547">Nucleotide-binding</keyword>
<feature type="binding site" evidence="6">
    <location>
        <position position="8"/>
    </location>
    <ligand>
        <name>Mg(2+)</name>
        <dbReference type="ChEBI" id="CHEBI:18420"/>
    </ligand>
</feature>
<dbReference type="PANTHER" id="PTHR21060">
    <property type="entry name" value="ACETATE KINASE"/>
    <property type="match status" value="1"/>
</dbReference>
<dbReference type="Gene3D" id="3.30.420.40">
    <property type="match status" value="2"/>
</dbReference>
<accession>A0ABW3EGT7</accession>
<feature type="site" description="Transition state stabilizer" evidence="6">
    <location>
        <position position="239"/>
    </location>
</feature>
<dbReference type="Pfam" id="PF00871">
    <property type="entry name" value="Acetate_kinase"/>
    <property type="match status" value="1"/>
</dbReference>
<keyword evidence="5 6" id="KW-0067">ATP-binding</keyword>
<dbReference type="EC" id="2.7.2.1" evidence="6"/>
<dbReference type="InterPro" id="IPR023865">
    <property type="entry name" value="Aliphatic_acid_kinase_CS"/>
</dbReference>
<keyword evidence="4 6" id="KW-0418">Kinase</keyword>
<dbReference type="InterPro" id="IPR004372">
    <property type="entry name" value="Ac/propionate_kinase"/>
</dbReference>
<evidence type="ECO:0000256" key="1">
    <source>
        <dbReference type="ARBA" id="ARBA00008748"/>
    </source>
</evidence>
<keyword evidence="2 6" id="KW-0808">Transferase</keyword>
<keyword evidence="6" id="KW-0460">Magnesium</keyword>
<dbReference type="SUPFAM" id="SSF53067">
    <property type="entry name" value="Actin-like ATPase domain"/>
    <property type="match status" value="2"/>
</dbReference>
<feature type="binding site" evidence="6">
    <location>
        <begin position="282"/>
        <end position="284"/>
    </location>
    <ligand>
        <name>ATP</name>
        <dbReference type="ChEBI" id="CHEBI:30616"/>
    </ligand>
</feature>
<feature type="binding site" evidence="6">
    <location>
        <position position="15"/>
    </location>
    <ligand>
        <name>ATP</name>
        <dbReference type="ChEBI" id="CHEBI:30616"/>
    </ligand>
</feature>
<keyword evidence="9" id="KW-1185">Reference proteome</keyword>
<proteinExistence type="inferred from homology"/>